<feature type="transmembrane region" description="Helical" evidence="7">
    <location>
        <begin position="321"/>
        <end position="344"/>
    </location>
</feature>
<comment type="subcellular location">
    <subcellularLocation>
        <location evidence="1">Cell membrane</location>
        <topology evidence="1">Multi-pass membrane protein</topology>
    </subcellularLocation>
</comment>
<keyword evidence="9" id="KW-1185">Reference proteome</keyword>
<feature type="transmembrane region" description="Helical" evidence="7">
    <location>
        <begin position="270"/>
        <end position="288"/>
    </location>
</feature>
<keyword evidence="2" id="KW-1003">Cell membrane</keyword>
<comment type="caution">
    <text evidence="8">The sequence shown here is derived from an EMBL/GenBank/DDBJ whole genome shotgun (WGS) entry which is preliminary data.</text>
</comment>
<feature type="transmembrane region" description="Helical" evidence="7">
    <location>
        <begin position="91"/>
        <end position="114"/>
    </location>
</feature>
<evidence type="ECO:0000256" key="3">
    <source>
        <dbReference type="ARBA" id="ARBA00022692"/>
    </source>
</evidence>
<name>A0ABN3E2F6_9ACTN</name>
<dbReference type="InterPro" id="IPR011701">
    <property type="entry name" value="MFS"/>
</dbReference>
<feature type="transmembrane region" description="Helical" evidence="7">
    <location>
        <begin position="388"/>
        <end position="408"/>
    </location>
</feature>
<evidence type="ECO:0000256" key="6">
    <source>
        <dbReference type="SAM" id="MobiDB-lite"/>
    </source>
</evidence>
<feature type="transmembrane region" description="Helical" evidence="7">
    <location>
        <begin position="356"/>
        <end position="376"/>
    </location>
</feature>
<dbReference type="RefSeq" id="WP_344637001.1">
    <property type="nucleotide sequence ID" value="NZ_BAAATR010000012.1"/>
</dbReference>
<dbReference type="SUPFAM" id="SSF103473">
    <property type="entry name" value="MFS general substrate transporter"/>
    <property type="match status" value="1"/>
</dbReference>
<dbReference type="Pfam" id="PF07690">
    <property type="entry name" value="MFS_1"/>
    <property type="match status" value="1"/>
</dbReference>
<feature type="region of interest" description="Disordered" evidence="6">
    <location>
        <begin position="416"/>
        <end position="438"/>
    </location>
</feature>
<dbReference type="Proteomes" id="UP001500305">
    <property type="component" value="Unassembled WGS sequence"/>
</dbReference>
<gene>
    <name evidence="8" type="ORF">GCM10010430_31530</name>
</gene>
<dbReference type="PANTHER" id="PTHR23513:SF11">
    <property type="entry name" value="STAPHYLOFERRIN A TRANSPORTER"/>
    <property type="match status" value="1"/>
</dbReference>
<feature type="transmembrane region" description="Helical" evidence="7">
    <location>
        <begin position="162"/>
        <end position="185"/>
    </location>
</feature>
<proteinExistence type="predicted"/>
<evidence type="ECO:0000256" key="1">
    <source>
        <dbReference type="ARBA" id="ARBA00004651"/>
    </source>
</evidence>
<feature type="transmembrane region" description="Helical" evidence="7">
    <location>
        <begin position="233"/>
        <end position="250"/>
    </location>
</feature>
<dbReference type="InterPro" id="IPR036259">
    <property type="entry name" value="MFS_trans_sf"/>
</dbReference>
<evidence type="ECO:0000256" key="7">
    <source>
        <dbReference type="SAM" id="Phobius"/>
    </source>
</evidence>
<organism evidence="8 9">
    <name type="scientific">Kitasatospora cystarginea</name>
    <dbReference type="NCBI Taxonomy" id="58350"/>
    <lineage>
        <taxon>Bacteria</taxon>
        <taxon>Bacillati</taxon>
        <taxon>Actinomycetota</taxon>
        <taxon>Actinomycetes</taxon>
        <taxon>Kitasatosporales</taxon>
        <taxon>Streptomycetaceae</taxon>
        <taxon>Kitasatospora</taxon>
    </lineage>
</organism>
<dbReference type="Gene3D" id="1.20.1250.20">
    <property type="entry name" value="MFS general substrate transporter like domains"/>
    <property type="match status" value="1"/>
</dbReference>
<dbReference type="EMBL" id="BAAATR010000012">
    <property type="protein sequence ID" value="GAA2247120.1"/>
    <property type="molecule type" value="Genomic_DNA"/>
</dbReference>
<protein>
    <submittedName>
        <fullName evidence="8">MFS transporter</fullName>
    </submittedName>
</protein>
<evidence type="ECO:0000256" key="4">
    <source>
        <dbReference type="ARBA" id="ARBA00022989"/>
    </source>
</evidence>
<feature type="transmembrane region" description="Helical" evidence="7">
    <location>
        <begin position="60"/>
        <end position="79"/>
    </location>
</feature>
<evidence type="ECO:0000313" key="8">
    <source>
        <dbReference type="EMBL" id="GAA2247120.1"/>
    </source>
</evidence>
<evidence type="ECO:0000256" key="5">
    <source>
        <dbReference type="ARBA" id="ARBA00023136"/>
    </source>
</evidence>
<reference evidence="8 9" key="1">
    <citation type="journal article" date="2019" name="Int. J. Syst. Evol. Microbiol.">
        <title>The Global Catalogue of Microorganisms (GCM) 10K type strain sequencing project: providing services to taxonomists for standard genome sequencing and annotation.</title>
        <authorList>
            <consortium name="The Broad Institute Genomics Platform"/>
            <consortium name="The Broad Institute Genome Sequencing Center for Infectious Disease"/>
            <person name="Wu L."/>
            <person name="Ma J."/>
        </authorList>
    </citation>
    <scope>NUCLEOTIDE SEQUENCE [LARGE SCALE GENOMIC DNA]</scope>
    <source>
        <strain evidence="8 9">JCM 7356</strain>
    </source>
</reference>
<sequence>MFLRRPDRLIPRQYRDLLMLRRFRRLLPALLASDLGDGMSVVAVAWLAVRIAPPGGSGPVLGIALAAYSLPGAVGALLFGRWVRRLPARRLLCANSTLRAVFLGCVPLASAGGLLDPVCYTVLLAASSLLHAWGGAAKYALVAELVPEEERLAANALLSTSGWASTIAGPALAGLLAAAVGPAWIIGLDALSFAVLALGTGLLGGPPAAPSAGRAPGQPVGRAWQLLRRRPELLGLLAVTWFLNVCWGPVEVALPLFVKGDLGAGAGMLGLYWAVFGAGAIAGALAVGALRRLPLWPVVLGIVAGHGVILLPFALDAPAVVSLGAFTLGGVIYGPYSALCLSLFQNRTPEGWLTTILAFRSAVLLTAAPLGAALGGPLSAAIGARNTLAVAGLGMVLVAAIAGWVLVVGRRRPAAGVPERHTEPSPLRGQAEREASAR</sequence>
<dbReference type="PANTHER" id="PTHR23513">
    <property type="entry name" value="INTEGRAL MEMBRANE EFFLUX PROTEIN-RELATED"/>
    <property type="match status" value="1"/>
</dbReference>
<keyword evidence="3 7" id="KW-0812">Transmembrane</keyword>
<feature type="transmembrane region" description="Helical" evidence="7">
    <location>
        <begin position="26"/>
        <end position="48"/>
    </location>
</feature>
<evidence type="ECO:0000256" key="2">
    <source>
        <dbReference type="ARBA" id="ARBA00022475"/>
    </source>
</evidence>
<feature type="transmembrane region" description="Helical" evidence="7">
    <location>
        <begin position="295"/>
        <end position="315"/>
    </location>
</feature>
<keyword evidence="5 7" id="KW-0472">Membrane</keyword>
<accession>A0ABN3E2F6</accession>
<evidence type="ECO:0000313" key="9">
    <source>
        <dbReference type="Proteomes" id="UP001500305"/>
    </source>
</evidence>
<dbReference type="CDD" id="cd06173">
    <property type="entry name" value="MFS_MefA_like"/>
    <property type="match status" value="1"/>
</dbReference>
<keyword evidence="4 7" id="KW-1133">Transmembrane helix</keyword>